<organism evidence="16 17">
    <name type="scientific">Poecilia formosa</name>
    <name type="common">Amazon molly</name>
    <name type="synonym">Limia formosa</name>
    <dbReference type="NCBI Taxonomy" id="48698"/>
    <lineage>
        <taxon>Eukaryota</taxon>
        <taxon>Metazoa</taxon>
        <taxon>Chordata</taxon>
        <taxon>Craniata</taxon>
        <taxon>Vertebrata</taxon>
        <taxon>Euteleostomi</taxon>
        <taxon>Actinopterygii</taxon>
        <taxon>Neopterygii</taxon>
        <taxon>Teleostei</taxon>
        <taxon>Neoteleostei</taxon>
        <taxon>Acanthomorphata</taxon>
        <taxon>Ovalentaria</taxon>
        <taxon>Atherinomorphae</taxon>
        <taxon>Cyprinodontiformes</taxon>
        <taxon>Poeciliidae</taxon>
        <taxon>Poeciliinae</taxon>
        <taxon>Poecilia</taxon>
    </lineage>
</organism>
<feature type="disulfide bond" evidence="13">
    <location>
        <begin position="313"/>
        <end position="346"/>
    </location>
</feature>
<evidence type="ECO:0000256" key="11">
    <source>
        <dbReference type="ARBA" id="ARBA00023180"/>
    </source>
</evidence>
<dbReference type="InterPro" id="IPR001611">
    <property type="entry name" value="Leu-rich_rpt"/>
</dbReference>
<dbReference type="EMBL" id="AYCK01010002">
    <property type="status" value="NOT_ANNOTATED_CDS"/>
    <property type="molecule type" value="Genomic_DNA"/>
</dbReference>
<dbReference type="SUPFAM" id="SSF52058">
    <property type="entry name" value="L domain-like"/>
    <property type="match status" value="1"/>
</dbReference>
<comment type="function">
    <text evidence="12 14">May affect the rate of fibrils formation.</text>
</comment>
<evidence type="ECO:0000313" key="17">
    <source>
        <dbReference type="Proteomes" id="UP000028760"/>
    </source>
</evidence>
<dbReference type="Pfam" id="PF01462">
    <property type="entry name" value="LRRNT"/>
    <property type="match status" value="1"/>
</dbReference>
<dbReference type="Gene3D" id="3.80.10.10">
    <property type="entry name" value="Ribonuclease Inhibitor"/>
    <property type="match status" value="1"/>
</dbReference>
<evidence type="ECO:0000256" key="13">
    <source>
        <dbReference type="PIRSR" id="PIRSR002490-1"/>
    </source>
</evidence>
<comment type="similarity">
    <text evidence="2 12 14">Belongs to the small leucine-rich proteoglycan (SLRP) family. SLRP class I subfamily.</text>
</comment>
<proteinExistence type="inferred from homology"/>
<dbReference type="GO" id="GO:0005615">
    <property type="term" value="C:extracellular space"/>
    <property type="evidence" value="ECO:0007669"/>
    <property type="project" value="TreeGrafter"/>
</dbReference>
<keyword evidence="4 14" id="KW-0964">Secreted</keyword>
<evidence type="ECO:0000259" key="15">
    <source>
        <dbReference type="SMART" id="SM00013"/>
    </source>
</evidence>
<evidence type="ECO:0000256" key="3">
    <source>
        <dbReference type="ARBA" id="ARBA00021503"/>
    </source>
</evidence>
<evidence type="ECO:0000256" key="7">
    <source>
        <dbReference type="ARBA" id="ARBA00022729"/>
    </source>
</evidence>
<feature type="chain" id="PRO_5011020946" description="Decorin" evidence="12 14">
    <location>
        <begin position="17"/>
        <end position="361"/>
    </location>
</feature>
<evidence type="ECO:0000256" key="6">
    <source>
        <dbReference type="ARBA" id="ARBA00022614"/>
    </source>
</evidence>
<keyword evidence="9" id="KW-0654">Proteoglycan</keyword>
<dbReference type="InterPro" id="IPR032675">
    <property type="entry name" value="LRR_dom_sf"/>
</dbReference>
<dbReference type="PANTHER" id="PTHR45712:SF14">
    <property type="entry name" value="DECORIN"/>
    <property type="match status" value="1"/>
</dbReference>
<dbReference type="AlphaFoldDB" id="A0A087XRY5"/>
<accession>A0A087XRY5</accession>
<dbReference type="PANTHER" id="PTHR45712">
    <property type="entry name" value="AGAP008170-PA"/>
    <property type="match status" value="1"/>
</dbReference>
<evidence type="ECO:0000256" key="4">
    <source>
        <dbReference type="ARBA" id="ARBA00022525"/>
    </source>
</evidence>
<keyword evidence="17" id="KW-1185">Reference proteome</keyword>
<evidence type="ECO:0000256" key="5">
    <source>
        <dbReference type="ARBA" id="ARBA00022530"/>
    </source>
</evidence>
<dbReference type="STRING" id="48698.ENSPFOP00000008538"/>
<feature type="disulfide bond" evidence="13">
    <location>
        <begin position="53"/>
        <end position="59"/>
    </location>
</feature>
<keyword evidence="8" id="KW-0677">Repeat</keyword>
<dbReference type="Ensembl" id="ENSPFOT00000008550.1">
    <property type="protein sequence ID" value="ENSPFOP00000008538.2"/>
    <property type="gene ID" value="ENSPFOG00000008407.1"/>
</dbReference>
<dbReference type="SMART" id="SM00369">
    <property type="entry name" value="LRR_TYP"/>
    <property type="match status" value="7"/>
</dbReference>
<protein>
    <recommendedName>
        <fullName evidence="3 12">Decorin</fullName>
    </recommendedName>
</protein>
<dbReference type="GeneTree" id="ENSGT00940000158382"/>
<reference evidence="16" key="2">
    <citation type="submission" date="2025-08" db="UniProtKB">
        <authorList>
            <consortium name="Ensembl"/>
        </authorList>
    </citation>
    <scope>IDENTIFICATION</scope>
</reference>
<sequence length="361" mass="39831">MRTACLSLLLVTACWALPFRQTGFLDFMMEDDAGSGADPIRTKPAADPVGPKCPFRCQCHLRVIQCSDLGLKEVPADIPDDATLLDLQNNKITEIKESDFKHLKGLHALILVNNKITTIHPKAFSPLTKLQRLYLSKNMLKEMPANMPKSLQELRIHENEITKIKKASFQGMSQVIVMAELGSNPLKSAGVEAGAFADLKRVSYIRIADTNITEIPKGLPSSLSELHLDANKITKVTSSALKGLKNLAKLGLSYNEISTVENGSLANVPHLRELHLDNNALTSVPPGLPDHKYVQVVYLHANKIGAVGTEDFCPPGFNTKKAMYSGISLFSNPVPYWEVQPITFRCVFDRSAIQLGNYRKK</sequence>
<dbReference type="Proteomes" id="UP000028760">
    <property type="component" value="Unassembled WGS sequence"/>
</dbReference>
<dbReference type="InterPro" id="IPR016352">
    <property type="entry name" value="SLRP_I_decor/aspor/byglycan"/>
</dbReference>
<keyword evidence="5 12" id="KW-0272">Extracellular matrix</keyword>
<feature type="signal peptide" evidence="12 14">
    <location>
        <begin position="1"/>
        <end position="16"/>
    </location>
</feature>
<keyword evidence="10 13" id="KW-1015">Disulfide bond</keyword>
<comment type="subunit">
    <text evidence="14">Binds to type I and type II collagen, fibronectin and TGF-beta. Forms a ternary complex with MFAP2 and ELN.</text>
</comment>
<reference evidence="16" key="3">
    <citation type="submission" date="2025-09" db="UniProtKB">
        <authorList>
            <consortium name="Ensembl"/>
        </authorList>
    </citation>
    <scope>IDENTIFICATION</scope>
</reference>
<keyword evidence="7 12" id="KW-0732">Signal</keyword>
<evidence type="ECO:0000256" key="8">
    <source>
        <dbReference type="ARBA" id="ARBA00022737"/>
    </source>
</evidence>
<dbReference type="InterPro" id="IPR003591">
    <property type="entry name" value="Leu-rich_rpt_typical-subtyp"/>
</dbReference>
<feature type="disulfide bond" evidence="13">
    <location>
        <begin position="57"/>
        <end position="66"/>
    </location>
</feature>
<evidence type="ECO:0000256" key="10">
    <source>
        <dbReference type="ARBA" id="ARBA00023157"/>
    </source>
</evidence>
<dbReference type="InterPro" id="IPR050333">
    <property type="entry name" value="SLRP"/>
</dbReference>
<name>A0A087XRY5_POEFO</name>
<feature type="domain" description="LRRNT" evidence="15">
    <location>
        <begin position="52"/>
        <end position="84"/>
    </location>
</feature>
<keyword evidence="6" id="KW-0433">Leucine-rich repeat</keyword>
<evidence type="ECO:0000256" key="1">
    <source>
        <dbReference type="ARBA" id="ARBA00004498"/>
    </source>
</evidence>
<reference evidence="17" key="1">
    <citation type="submission" date="2013-10" db="EMBL/GenBank/DDBJ databases">
        <authorList>
            <person name="Schartl M."/>
            <person name="Warren W."/>
        </authorList>
    </citation>
    <scope>NUCLEOTIDE SEQUENCE [LARGE SCALE GENOMIC DNA]</scope>
    <source>
        <strain evidence="17">female</strain>
    </source>
</reference>
<dbReference type="OMA" id="FRCIYER"/>
<evidence type="ECO:0000256" key="14">
    <source>
        <dbReference type="RuleBase" id="RU364097"/>
    </source>
</evidence>
<evidence type="ECO:0000256" key="9">
    <source>
        <dbReference type="ARBA" id="ARBA00022974"/>
    </source>
</evidence>
<dbReference type="Pfam" id="PF13855">
    <property type="entry name" value="LRR_8"/>
    <property type="match status" value="2"/>
</dbReference>
<dbReference type="SMART" id="SM00013">
    <property type="entry name" value="LRRNT"/>
    <property type="match status" value="1"/>
</dbReference>
<evidence type="ECO:0000256" key="12">
    <source>
        <dbReference type="PIRNR" id="PIRNR002490"/>
    </source>
</evidence>
<dbReference type="eggNOG" id="KOG0619">
    <property type="taxonomic scope" value="Eukaryota"/>
</dbReference>
<evidence type="ECO:0000256" key="2">
    <source>
        <dbReference type="ARBA" id="ARBA00009811"/>
    </source>
</evidence>
<comment type="subcellular location">
    <subcellularLocation>
        <location evidence="1 12 14">Secreted</location>
        <location evidence="1 12 14">Extracellular space</location>
        <location evidence="1 12 14">Extracellular matrix</location>
    </subcellularLocation>
</comment>
<evidence type="ECO:0000313" key="16">
    <source>
        <dbReference type="Ensembl" id="ENSPFOP00000008538.2"/>
    </source>
</evidence>
<keyword evidence="11" id="KW-0325">Glycoprotein</keyword>
<dbReference type="InterPro" id="IPR000372">
    <property type="entry name" value="LRRNT"/>
</dbReference>
<dbReference type="PIRSF" id="PIRSF002490">
    <property type="entry name" value="SLRP_I"/>
    <property type="match status" value="1"/>
</dbReference>